<dbReference type="SMART" id="SM00093">
    <property type="entry name" value="SERPIN"/>
    <property type="match status" value="1"/>
</dbReference>
<reference evidence="3" key="4">
    <citation type="submission" date="2019-03" db="UniProtKB">
        <authorList>
            <consortium name="EnsemblPlants"/>
        </authorList>
    </citation>
    <scope>IDENTIFICATION</scope>
</reference>
<reference evidence="4" key="2">
    <citation type="journal article" date="2017" name="Nat. Plants">
        <title>The Aegilops tauschii genome reveals multiple impacts of transposons.</title>
        <authorList>
            <person name="Zhao G."/>
            <person name="Zou C."/>
            <person name="Li K."/>
            <person name="Wang K."/>
            <person name="Li T."/>
            <person name="Gao L."/>
            <person name="Zhang X."/>
            <person name="Wang H."/>
            <person name="Yang Z."/>
            <person name="Liu X."/>
            <person name="Jiang W."/>
            <person name="Mao L."/>
            <person name="Kong X."/>
            <person name="Jiao Y."/>
            <person name="Jia J."/>
        </authorList>
    </citation>
    <scope>NUCLEOTIDE SEQUENCE [LARGE SCALE GENOMIC DNA]</scope>
    <source>
        <strain evidence="4">cv. AL8/78</strain>
    </source>
</reference>
<dbReference type="PANTHER" id="PTHR11461:SF313">
    <property type="entry name" value="SERPIN-Z5-RELATED"/>
    <property type="match status" value="1"/>
</dbReference>
<dbReference type="Gramene" id="AET1Gv20247100.4">
    <property type="protein sequence ID" value="AET1Gv20247100.4"/>
    <property type="gene ID" value="AET1Gv20247100"/>
</dbReference>
<dbReference type="EnsemblPlants" id="AET1Gv20247100.4">
    <property type="protein sequence ID" value="AET1Gv20247100.4"/>
    <property type="gene ID" value="AET1Gv20247100"/>
</dbReference>
<dbReference type="EnsemblPlants" id="AET1Gv20247100.1">
    <property type="protein sequence ID" value="AET1Gv20247100.1"/>
    <property type="gene ID" value="AET1Gv20247100"/>
</dbReference>
<dbReference type="InterPro" id="IPR036186">
    <property type="entry name" value="Serpin_sf"/>
</dbReference>
<dbReference type="Gene3D" id="2.10.310.10">
    <property type="entry name" value="Serpins superfamily"/>
    <property type="match status" value="1"/>
</dbReference>
<evidence type="ECO:0000313" key="3">
    <source>
        <dbReference type="EnsemblPlants" id="AET1Gv20247100.1"/>
    </source>
</evidence>
<feature type="domain" description="Serpin" evidence="2">
    <location>
        <begin position="1"/>
        <end position="261"/>
    </location>
</feature>
<reference evidence="3" key="5">
    <citation type="journal article" date="2021" name="G3 (Bethesda)">
        <title>Aegilops tauschii genome assembly Aet v5.0 features greater sequence contiguity and improved annotation.</title>
        <authorList>
            <person name="Wang L."/>
            <person name="Zhu T."/>
            <person name="Rodriguez J.C."/>
            <person name="Deal K.R."/>
            <person name="Dubcovsky J."/>
            <person name="McGuire P.E."/>
            <person name="Lux T."/>
            <person name="Spannagl M."/>
            <person name="Mayer K.F.X."/>
            <person name="Baldrich P."/>
            <person name="Meyers B.C."/>
            <person name="Huo N."/>
            <person name="Gu Y.Q."/>
            <person name="Zhou H."/>
            <person name="Devos K.M."/>
            <person name="Bennetzen J.L."/>
            <person name="Unver T."/>
            <person name="Budak H."/>
            <person name="Gulick P.J."/>
            <person name="Galiba G."/>
            <person name="Kalapos B."/>
            <person name="Nelson D.R."/>
            <person name="Li P."/>
            <person name="You F.M."/>
            <person name="Luo M.C."/>
            <person name="Dvorak J."/>
        </authorList>
    </citation>
    <scope>NUCLEOTIDE SEQUENCE [LARGE SCALE GENOMIC DNA]</scope>
    <source>
        <strain evidence="3">cv. AL8/78</strain>
    </source>
</reference>
<dbReference type="Gene3D" id="6.20.40.10">
    <property type="match status" value="1"/>
</dbReference>
<dbReference type="OrthoDB" id="1063785at2759"/>
<dbReference type="InterPro" id="IPR042185">
    <property type="entry name" value="Serpin_sf_2"/>
</dbReference>
<accession>A0A452Y120</accession>
<organism evidence="3 4">
    <name type="scientific">Aegilops tauschii subsp. strangulata</name>
    <name type="common">Goatgrass</name>
    <dbReference type="NCBI Taxonomy" id="200361"/>
    <lineage>
        <taxon>Eukaryota</taxon>
        <taxon>Viridiplantae</taxon>
        <taxon>Streptophyta</taxon>
        <taxon>Embryophyta</taxon>
        <taxon>Tracheophyta</taxon>
        <taxon>Spermatophyta</taxon>
        <taxon>Magnoliopsida</taxon>
        <taxon>Liliopsida</taxon>
        <taxon>Poales</taxon>
        <taxon>Poaceae</taxon>
        <taxon>BOP clade</taxon>
        <taxon>Pooideae</taxon>
        <taxon>Triticodae</taxon>
        <taxon>Triticeae</taxon>
        <taxon>Triticinae</taxon>
        <taxon>Aegilops</taxon>
    </lineage>
</organism>
<sequence>MISRSDITADANLVLANAVYFKGSWLNPFNVCHTSSGKFHRLDGSHVEAAFMYELKTMSISCMDGFKVLKLPYGPEGEYEPAPEGLPYKIYRGPRASSVKTPLGDDATQFSMFVFLPDERDGMATMVDVITAAPGYLYSVLPTETKLVQINLPKFEVSLDWDLGSDLRRLGLTLPFSRKVGDLRGMYKKDDGRPTFLTKVAHKAIIKVNEEGTEAAAVMTALSGGGPMPDHVEFIADHPFTFIIMEERSGVIVFAGHVLDPTCK</sequence>
<evidence type="ECO:0000259" key="2">
    <source>
        <dbReference type="SMART" id="SM00093"/>
    </source>
</evidence>
<keyword evidence="4" id="KW-1185">Reference proteome</keyword>
<proteinExistence type="inferred from homology"/>
<dbReference type="GO" id="GO:0005615">
    <property type="term" value="C:extracellular space"/>
    <property type="evidence" value="ECO:0007669"/>
    <property type="project" value="InterPro"/>
</dbReference>
<name>A0A452Y120_AEGTS</name>
<evidence type="ECO:0000313" key="4">
    <source>
        <dbReference type="Proteomes" id="UP000015105"/>
    </source>
</evidence>
<evidence type="ECO:0000256" key="1">
    <source>
        <dbReference type="RuleBase" id="RU000411"/>
    </source>
</evidence>
<comment type="similarity">
    <text evidence="1">Belongs to the serpin family.</text>
</comment>
<dbReference type="AlphaFoldDB" id="A0A452Y120"/>
<reference evidence="4" key="1">
    <citation type="journal article" date="2014" name="Science">
        <title>Ancient hybridizations among the ancestral genomes of bread wheat.</title>
        <authorList>
            <consortium name="International Wheat Genome Sequencing Consortium,"/>
            <person name="Marcussen T."/>
            <person name="Sandve S.R."/>
            <person name="Heier L."/>
            <person name="Spannagl M."/>
            <person name="Pfeifer M."/>
            <person name="Jakobsen K.S."/>
            <person name="Wulff B.B."/>
            <person name="Steuernagel B."/>
            <person name="Mayer K.F."/>
            <person name="Olsen O.A."/>
        </authorList>
    </citation>
    <scope>NUCLEOTIDE SEQUENCE [LARGE SCALE GENOMIC DNA]</scope>
    <source>
        <strain evidence="4">cv. AL8/78</strain>
    </source>
</reference>
<dbReference type="SUPFAM" id="SSF56574">
    <property type="entry name" value="Serpins"/>
    <property type="match status" value="1"/>
</dbReference>
<dbReference type="Gramene" id="AET1Gv20247100.1">
    <property type="protein sequence ID" value="AET1Gv20247100.1"/>
    <property type="gene ID" value="AET1Gv20247100"/>
</dbReference>
<dbReference type="Gene3D" id="2.30.39.10">
    <property type="entry name" value="Alpha-1-antitrypsin, domain 1"/>
    <property type="match status" value="1"/>
</dbReference>
<reference evidence="3" key="3">
    <citation type="journal article" date="2017" name="Nature">
        <title>Genome sequence of the progenitor of the wheat D genome Aegilops tauschii.</title>
        <authorList>
            <person name="Luo M.C."/>
            <person name="Gu Y.Q."/>
            <person name="Puiu D."/>
            <person name="Wang H."/>
            <person name="Twardziok S.O."/>
            <person name="Deal K.R."/>
            <person name="Huo N."/>
            <person name="Zhu T."/>
            <person name="Wang L."/>
            <person name="Wang Y."/>
            <person name="McGuire P.E."/>
            <person name="Liu S."/>
            <person name="Long H."/>
            <person name="Ramasamy R.K."/>
            <person name="Rodriguez J.C."/>
            <person name="Van S.L."/>
            <person name="Yuan L."/>
            <person name="Wang Z."/>
            <person name="Xia Z."/>
            <person name="Xiao L."/>
            <person name="Anderson O.D."/>
            <person name="Ouyang S."/>
            <person name="Liang Y."/>
            <person name="Zimin A.V."/>
            <person name="Pertea G."/>
            <person name="Qi P."/>
            <person name="Bennetzen J.L."/>
            <person name="Dai X."/>
            <person name="Dawson M.W."/>
            <person name="Muller H.G."/>
            <person name="Kugler K."/>
            <person name="Rivarola-Duarte L."/>
            <person name="Spannagl M."/>
            <person name="Mayer K.F.X."/>
            <person name="Lu F.H."/>
            <person name="Bevan M.W."/>
            <person name="Leroy P."/>
            <person name="Li P."/>
            <person name="You F.M."/>
            <person name="Sun Q."/>
            <person name="Liu Z."/>
            <person name="Lyons E."/>
            <person name="Wicker T."/>
            <person name="Salzberg S.L."/>
            <person name="Devos K.M."/>
            <person name="Dvorak J."/>
        </authorList>
    </citation>
    <scope>NUCLEOTIDE SEQUENCE [LARGE SCALE GENOMIC DNA]</scope>
    <source>
        <strain evidence="3">cv. AL8/78</strain>
    </source>
</reference>
<dbReference type="OMA" id="NADHPFT"/>
<dbReference type="InterPro" id="IPR000215">
    <property type="entry name" value="Serpin_fam"/>
</dbReference>
<dbReference type="PANTHER" id="PTHR11461">
    <property type="entry name" value="SERINE PROTEASE INHIBITOR, SERPIN"/>
    <property type="match status" value="1"/>
</dbReference>
<dbReference type="GO" id="GO:0004867">
    <property type="term" value="F:serine-type endopeptidase inhibitor activity"/>
    <property type="evidence" value="ECO:0007669"/>
    <property type="project" value="InterPro"/>
</dbReference>
<dbReference type="Pfam" id="PF00079">
    <property type="entry name" value="Serpin"/>
    <property type="match status" value="2"/>
</dbReference>
<dbReference type="Proteomes" id="UP000015105">
    <property type="component" value="Chromosome 1D"/>
</dbReference>
<dbReference type="InterPro" id="IPR023796">
    <property type="entry name" value="Serpin_dom"/>
</dbReference>
<protein>
    <recommendedName>
        <fullName evidence="2">Serpin domain-containing protein</fullName>
    </recommendedName>
</protein>